<dbReference type="GO" id="GO:0005886">
    <property type="term" value="C:plasma membrane"/>
    <property type="evidence" value="ECO:0007669"/>
    <property type="project" value="TreeGrafter"/>
</dbReference>
<comment type="caution">
    <text evidence="3">The sequence shown here is derived from an EMBL/GenBank/DDBJ whole genome shotgun (WGS) entry which is preliminary data.</text>
</comment>
<evidence type="ECO:0000313" key="4">
    <source>
        <dbReference type="Proteomes" id="UP000233782"/>
    </source>
</evidence>
<feature type="region of interest" description="Disordered" evidence="1">
    <location>
        <begin position="934"/>
        <end position="1010"/>
    </location>
</feature>
<dbReference type="GO" id="GO:0090313">
    <property type="term" value="P:regulation of protein targeting to membrane"/>
    <property type="evidence" value="ECO:0007669"/>
    <property type="project" value="TreeGrafter"/>
</dbReference>
<keyword evidence="4" id="KW-1185">Reference proteome</keyword>
<evidence type="ECO:0000259" key="2">
    <source>
        <dbReference type="Pfam" id="PF05170"/>
    </source>
</evidence>
<proteinExistence type="predicted"/>
<dbReference type="Proteomes" id="UP000233782">
    <property type="component" value="Unassembled WGS sequence"/>
</dbReference>
<protein>
    <submittedName>
        <fullName evidence="3">AsmA-like protein</fullName>
    </submittedName>
</protein>
<dbReference type="Pfam" id="PF05170">
    <property type="entry name" value="AsmA"/>
    <property type="match status" value="1"/>
</dbReference>
<dbReference type="RefSeq" id="WP_101444494.1">
    <property type="nucleotide sequence ID" value="NZ_PJMU01000002.1"/>
</dbReference>
<gene>
    <name evidence="3" type="ORF">BD749_2376</name>
</gene>
<name>A0A2N3UD17_9BACT</name>
<evidence type="ECO:0000256" key="1">
    <source>
        <dbReference type="SAM" id="MobiDB-lite"/>
    </source>
</evidence>
<dbReference type="EMBL" id="PJMU01000002">
    <property type="protein sequence ID" value="PKV67235.1"/>
    <property type="molecule type" value="Genomic_DNA"/>
</dbReference>
<accession>A0A2N3UD17</accession>
<dbReference type="InterPro" id="IPR007844">
    <property type="entry name" value="AsmA"/>
</dbReference>
<dbReference type="OrthoDB" id="596403at2"/>
<dbReference type="PANTHER" id="PTHR30441:SF8">
    <property type="entry name" value="DUF748 DOMAIN-CONTAINING PROTEIN"/>
    <property type="match status" value="1"/>
</dbReference>
<evidence type="ECO:0000313" key="3">
    <source>
        <dbReference type="EMBL" id="PKV67235.1"/>
    </source>
</evidence>
<sequence length="1010" mass="111258">MKKVVIGFFVFLAVLLALAALVPLLFKDKIKQALDKEIAKNINATVVYATDDVSLSLFRDFPNMSLGVENLLVVGQDSFATDTLAKVPSFRMGLDLMSVITGNRVKINNIKLEDPTIRLLVLKSGKANWDIFITDSTAAAEADTAASDFRMAIKRWDINNGTLYYDDLSIPFGLAAYNVQHTGSGDFEKSVFDMKSQTTADRFVMTYDGVNYIENAVLDADVTLAMDLDQSLYTFKDNNFRINELPVQFAGTILMPEDDIDLDLTFKAADTDFRSVLSVVPGMFKEDFKNIKTEGQLSFDGYVKGRFNDTLMPGFGTELKVAEGLFKYPDLPQAARNINVDMRIDNPDGDLDNTVVDVRKFHMDMGKNPIDARVLLKGIDVMQVDGNVKASIDLDEMTKVFPVDGMTLRGLLKVDADAKGTYSEKSMPVIDADMRLTNGYVKSKDFPAPIRNLNAVVNILNKTGNTDDTRINIERFNMTLDGEPLEGRMLLQGIANTAFDGQIKGILDLEKLTKIFPQEGMDVTGRINANVAFKGKMSDIEAEKYNNVTANGTMGIKNLNFVSTDLPQGIKISSADAVFNNERIQLNNMNGFLGKSDFRASGSVSNYIGYALAENQSLRGNFNLSSNSFNVNEWMVDETTGQPTEATTEAEGVVEVPADLDITLNVDAKQVLYDNLKLNNVGGRVLVKDKIARLESVKFNTLGGAFVASGSYNTQSLKQPLFDMKLDVQNLSFKEAFNAFNTIKAVAPIAGLLEGTFSTKFNFAGELGQDMMPVFKTLDGSGIIDVVKAAVRDVKIVDQISRLTHFEELQNFVIQNKRIDAQIIDGSLVIRPFDLKIGDIEMTVGGSNNVNGNIDYVTALNVPAGKVGRELNTRLGSLIGNEALKTSDRITLNLNIGGTLSDPRVALAGGSAKGQAKDLVESVVKSKVDDARQQLEQKKQQVQDSVRNELDRRRQEAEEKARQELEKKRLEAEQQIKKQATDKITDLLKPRTKPKPATPPAQPDTTKVQQ</sequence>
<dbReference type="PANTHER" id="PTHR30441">
    <property type="entry name" value="DUF748 DOMAIN-CONTAINING PROTEIN"/>
    <property type="match status" value="1"/>
</dbReference>
<organism evidence="3 4">
    <name type="scientific">Pontibacter ramchanderi</name>
    <dbReference type="NCBI Taxonomy" id="1179743"/>
    <lineage>
        <taxon>Bacteria</taxon>
        <taxon>Pseudomonadati</taxon>
        <taxon>Bacteroidota</taxon>
        <taxon>Cytophagia</taxon>
        <taxon>Cytophagales</taxon>
        <taxon>Hymenobacteraceae</taxon>
        <taxon>Pontibacter</taxon>
    </lineage>
</organism>
<reference evidence="3 4" key="1">
    <citation type="submission" date="2017-12" db="EMBL/GenBank/DDBJ databases">
        <title>Genomic Encyclopedia of Type Strains, Phase III (KMG-III): the genomes of soil and plant-associated and newly described type strains.</title>
        <authorList>
            <person name="Whitman W."/>
        </authorList>
    </citation>
    <scope>NUCLEOTIDE SEQUENCE [LARGE SCALE GENOMIC DNA]</scope>
    <source>
        <strain evidence="3 4">LP43</strain>
    </source>
</reference>
<dbReference type="AlphaFoldDB" id="A0A2N3UD17"/>
<feature type="domain" description="AsmA" evidence="2">
    <location>
        <begin position="2"/>
        <end position="190"/>
    </location>
</feature>
<dbReference type="InterPro" id="IPR052894">
    <property type="entry name" value="AsmA-related"/>
</dbReference>
<feature type="compositionally biased region" description="Basic and acidic residues" evidence="1">
    <location>
        <begin position="934"/>
        <end position="989"/>
    </location>
</feature>